<organism evidence="1 2">
    <name type="scientific">Ephemerocybe angulata</name>
    <dbReference type="NCBI Taxonomy" id="980116"/>
    <lineage>
        <taxon>Eukaryota</taxon>
        <taxon>Fungi</taxon>
        <taxon>Dikarya</taxon>
        <taxon>Basidiomycota</taxon>
        <taxon>Agaricomycotina</taxon>
        <taxon>Agaricomycetes</taxon>
        <taxon>Agaricomycetidae</taxon>
        <taxon>Agaricales</taxon>
        <taxon>Agaricineae</taxon>
        <taxon>Psathyrellaceae</taxon>
        <taxon>Ephemerocybe</taxon>
    </lineage>
</organism>
<accession>A0A8H6M164</accession>
<protein>
    <submittedName>
        <fullName evidence="1">Uncharacterized protein</fullName>
    </submittedName>
</protein>
<dbReference type="OrthoDB" id="3249498at2759"/>
<dbReference type="Proteomes" id="UP000521943">
    <property type="component" value="Unassembled WGS sequence"/>
</dbReference>
<comment type="caution">
    <text evidence="1">The sequence shown here is derived from an EMBL/GenBank/DDBJ whole genome shotgun (WGS) entry which is preliminary data.</text>
</comment>
<dbReference type="AlphaFoldDB" id="A0A8H6M164"/>
<reference evidence="1 2" key="1">
    <citation type="submission" date="2020-07" db="EMBL/GenBank/DDBJ databases">
        <title>Comparative genomics of pyrophilous fungi reveals a link between fire events and developmental genes.</title>
        <authorList>
            <consortium name="DOE Joint Genome Institute"/>
            <person name="Steindorff A.S."/>
            <person name="Carver A."/>
            <person name="Calhoun S."/>
            <person name="Stillman K."/>
            <person name="Liu H."/>
            <person name="Lipzen A."/>
            <person name="Pangilinan J."/>
            <person name="Labutti K."/>
            <person name="Bruns T.D."/>
            <person name="Grigoriev I.V."/>
        </authorList>
    </citation>
    <scope>NUCLEOTIDE SEQUENCE [LARGE SCALE GENOMIC DNA]</scope>
    <source>
        <strain evidence="1 2">CBS 144469</strain>
    </source>
</reference>
<dbReference type="EMBL" id="JACGCI010000076">
    <property type="protein sequence ID" value="KAF6747917.1"/>
    <property type="molecule type" value="Genomic_DNA"/>
</dbReference>
<evidence type="ECO:0000313" key="2">
    <source>
        <dbReference type="Proteomes" id="UP000521943"/>
    </source>
</evidence>
<gene>
    <name evidence="1" type="ORF">DFP72DRAFT_821139</name>
</gene>
<sequence length="137" mass="15256">MGFWIRDLNLGFYAPTQDIDAEEYIFFHESLCVLSALLHIDAVGYQPNHTTIFSDNSNTVDIYNSLKASPRVNPILMAACDVALESCSDFKVLFIPGIENQVADALSRFDFDRARAISPGIDIQPFTPPRITLGEDV</sequence>
<keyword evidence="2" id="KW-1185">Reference proteome</keyword>
<evidence type="ECO:0000313" key="1">
    <source>
        <dbReference type="EMBL" id="KAF6747917.1"/>
    </source>
</evidence>
<proteinExistence type="predicted"/>
<name>A0A8H6M164_9AGAR</name>